<dbReference type="PROSITE" id="PS00630">
    <property type="entry name" value="IMP_2"/>
    <property type="match status" value="1"/>
</dbReference>
<keyword evidence="12" id="KW-1185">Reference proteome</keyword>
<reference evidence="11 12" key="1">
    <citation type="submission" date="2017-04" db="EMBL/GenBank/DDBJ databases">
        <authorList>
            <person name="Afonso C.L."/>
            <person name="Miller P.J."/>
            <person name="Scott M.A."/>
            <person name="Spackman E."/>
            <person name="Goraichik I."/>
            <person name="Dimitrov K.M."/>
            <person name="Suarez D.L."/>
            <person name="Swayne D.E."/>
        </authorList>
    </citation>
    <scope>NUCLEOTIDE SEQUENCE [LARGE SCALE GENOMIC DNA]</scope>
    <source>
        <strain evidence="11 12">USBA 355</strain>
    </source>
</reference>
<dbReference type="Gene3D" id="3.40.190.80">
    <property type="match status" value="1"/>
</dbReference>
<dbReference type="InterPro" id="IPR050725">
    <property type="entry name" value="CysQ/Inositol_MonoPase"/>
</dbReference>
<keyword evidence="3 9" id="KW-1003">Cell membrane</keyword>
<keyword evidence="6 9" id="KW-0378">Hydrolase</keyword>
<keyword evidence="5 9" id="KW-0479">Metal-binding</keyword>
<gene>
    <name evidence="9" type="primary">cysQ</name>
    <name evidence="11" type="ORF">SAMN05428998_10266</name>
</gene>
<organism evidence="11 12">
    <name type="scientific">Tistlia consotensis USBA 355</name>
    <dbReference type="NCBI Taxonomy" id="560819"/>
    <lineage>
        <taxon>Bacteria</taxon>
        <taxon>Pseudomonadati</taxon>
        <taxon>Pseudomonadota</taxon>
        <taxon>Alphaproteobacteria</taxon>
        <taxon>Rhodospirillales</taxon>
        <taxon>Rhodovibrionaceae</taxon>
        <taxon>Tistlia</taxon>
    </lineage>
</organism>
<feature type="binding site" evidence="9">
    <location>
        <position position="104"/>
    </location>
    <ligand>
        <name>Mg(2+)</name>
        <dbReference type="ChEBI" id="CHEBI:18420"/>
        <label>2</label>
    </ligand>
</feature>
<dbReference type="Pfam" id="PF00459">
    <property type="entry name" value="Inositol_P"/>
    <property type="match status" value="1"/>
</dbReference>
<evidence type="ECO:0000256" key="2">
    <source>
        <dbReference type="ARBA" id="ARBA00005289"/>
    </source>
</evidence>
<feature type="binding site" evidence="9">
    <location>
        <position position="107"/>
    </location>
    <ligand>
        <name>Mg(2+)</name>
        <dbReference type="ChEBI" id="CHEBI:18420"/>
        <label>2</label>
    </ligand>
</feature>
<feature type="binding site" evidence="9">
    <location>
        <position position="229"/>
    </location>
    <ligand>
        <name>substrate</name>
    </ligand>
</feature>
<dbReference type="PRINTS" id="PR00377">
    <property type="entry name" value="IMPHPHTASES"/>
</dbReference>
<feature type="binding site" evidence="10">
    <location>
        <position position="106"/>
    </location>
    <ligand>
        <name>Mg(2+)</name>
        <dbReference type="ChEBI" id="CHEBI:18420"/>
        <label>1</label>
        <note>catalytic</note>
    </ligand>
</feature>
<evidence type="ECO:0000313" key="11">
    <source>
        <dbReference type="EMBL" id="SME97358.1"/>
    </source>
</evidence>
<dbReference type="Proteomes" id="UP000192917">
    <property type="component" value="Unassembled WGS sequence"/>
</dbReference>
<dbReference type="GO" id="GO:0005886">
    <property type="term" value="C:plasma membrane"/>
    <property type="evidence" value="ECO:0007669"/>
    <property type="project" value="UniProtKB-SubCell"/>
</dbReference>
<dbReference type="HAMAP" id="MF_02095">
    <property type="entry name" value="CysQ"/>
    <property type="match status" value="1"/>
</dbReference>
<dbReference type="PROSITE" id="PS00629">
    <property type="entry name" value="IMP_1"/>
    <property type="match status" value="1"/>
</dbReference>
<dbReference type="GO" id="GO:0050427">
    <property type="term" value="P:3'-phosphoadenosine 5'-phosphosulfate metabolic process"/>
    <property type="evidence" value="ECO:0007669"/>
    <property type="project" value="TreeGrafter"/>
</dbReference>
<keyword evidence="7 9" id="KW-0460">Magnesium</keyword>
<sequence length="270" mass="29316">MKRFETKRPVNDDYASDEDLLSVLRLIAERAGKIVLGYYAEGEDIEVTTKADDSPVTAADVACEEFILDALAKLTPDVPVVSEESFSNGVHPKIGPHDLFWLVDPLDGTKEFLSRNGEFTVNIALVQDGKPIAGVVHAPALAMTWAGSEAKATFSQTDQPPMPIEIRQVPEEGLTVVASRRHGDDRIEDYLAGFQVHQTLAAGSSVKFCLIASGRADLYPRFGPTMEWDTAAGQAVLEAAGGRVETLDGQPLRYGKPGWRNPEFVAFGSK</sequence>
<proteinExistence type="inferred from homology"/>
<feature type="binding site" evidence="9">
    <location>
        <position position="106"/>
    </location>
    <ligand>
        <name>Mg(2+)</name>
        <dbReference type="ChEBI" id="CHEBI:18420"/>
        <label>1</label>
    </ligand>
</feature>
<comment type="catalytic activity">
    <reaction evidence="1 9">
        <text>adenosine 3',5'-bisphosphate + H2O = AMP + phosphate</text>
        <dbReference type="Rhea" id="RHEA:10040"/>
        <dbReference type="ChEBI" id="CHEBI:15377"/>
        <dbReference type="ChEBI" id="CHEBI:43474"/>
        <dbReference type="ChEBI" id="CHEBI:58343"/>
        <dbReference type="ChEBI" id="CHEBI:456215"/>
        <dbReference type="EC" id="3.1.3.7"/>
    </reaction>
</comment>
<dbReference type="InterPro" id="IPR006240">
    <property type="entry name" value="CysQ"/>
</dbReference>
<accession>A0A1Y6BEG1</accession>
<dbReference type="GO" id="GO:0000287">
    <property type="term" value="F:magnesium ion binding"/>
    <property type="evidence" value="ECO:0007669"/>
    <property type="project" value="UniProtKB-UniRule"/>
</dbReference>
<dbReference type="PANTHER" id="PTHR43028">
    <property type="entry name" value="3'(2'),5'-BISPHOSPHATE NUCLEOTIDASE 1"/>
    <property type="match status" value="1"/>
</dbReference>
<dbReference type="GO" id="GO:0000103">
    <property type="term" value="P:sulfate assimilation"/>
    <property type="evidence" value="ECO:0007669"/>
    <property type="project" value="TreeGrafter"/>
</dbReference>
<evidence type="ECO:0000256" key="7">
    <source>
        <dbReference type="ARBA" id="ARBA00022842"/>
    </source>
</evidence>
<feature type="binding site" evidence="9">
    <location>
        <begin position="106"/>
        <end position="109"/>
    </location>
    <ligand>
        <name>substrate</name>
    </ligand>
</feature>
<evidence type="ECO:0000256" key="3">
    <source>
        <dbReference type="ARBA" id="ARBA00022475"/>
    </source>
</evidence>
<feature type="binding site" evidence="10">
    <location>
        <position position="83"/>
    </location>
    <ligand>
        <name>Mg(2+)</name>
        <dbReference type="ChEBI" id="CHEBI:18420"/>
        <label>1</label>
        <note>catalytic</note>
    </ligand>
</feature>
<comment type="function">
    <text evidence="9">Converts adenosine-3',5'-bisphosphate (PAP) to AMP.</text>
</comment>
<evidence type="ECO:0000256" key="9">
    <source>
        <dbReference type="HAMAP-Rule" id="MF_02095"/>
    </source>
</evidence>
<dbReference type="AlphaFoldDB" id="A0A1Y6BEG1"/>
<comment type="cofactor">
    <cofactor evidence="9 10">
        <name>Mg(2+)</name>
        <dbReference type="ChEBI" id="CHEBI:18420"/>
    </cofactor>
</comment>
<dbReference type="PANTHER" id="PTHR43028:SF5">
    <property type="entry name" value="3'(2'),5'-BISPHOSPHATE NUCLEOTIDASE 1"/>
    <property type="match status" value="1"/>
</dbReference>
<feature type="binding site" evidence="9">
    <location>
        <position position="83"/>
    </location>
    <ligand>
        <name>Mg(2+)</name>
        <dbReference type="ChEBI" id="CHEBI:18420"/>
        <label>1</label>
    </ligand>
</feature>
<evidence type="ECO:0000256" key="1">
    <source>
        <dbReference type="ARBA" id="ARBA00001625"/>
    </source>
</evidence>
<feature type="binding site" evidence="10">
    <location>
        <position position="104"/>
    </location>
    <ligand>
        <name>Mg(2+)</name>
        <dbReference type="ChEBI" id="CHEBI:18420"/>
        <label>1</label>
        <note>catalytic</note>
    </ligand>
</feature>
<feature type="binding site" evidence="10">
    <location>
        <position position="107"/>
    </location>
    <ligand>
        <name>Mg(2+)</name>
        <dbReference type="ChEBI" id="CHEBI:18420"/>
        <label>1</label>
        <note>catalytic</note>
    </ligand>
</feature>
<name>A0A1Y6BEG1_9PROT</name>
<comment type="subcellular location">
    <subcellularLocation>
        <location evidence="9">Cell inner membrane</location>
        <topology evidence="9">Peripheral membrane protein</topology>
        <orientation evidence="9">Cytoplasmic side</orientation>
    </subcellularLocation>
</comment>
<feature type="binding site" evidence="10">
    <location>
        <position position="229"/>
    </location>
    <ligand>
        <name>Mg(2+)</name>
        <dbReference type="ChEBI" id="CHEBI:18420"/>
        <label>1</label>
        <note>catalytic</note>
    </ligand>
</feature>
<dbReference type="SUPFAM" id="SSF56655">
    <property type="entry name" value="Carbohydrate phosphatase"/>
    <property type="match status" value="1"/>
</dbReference>
<evidence type="ECO:0000256" key="5">
    <source>
        <dbReference type="ARBA" id="ARBA00022723"/>
    </source>
</evidence>
<feature type="binding site" evidence="9">
    <location>
        <position position="83"/>
    </location>
    <ligand>
        <name>substrate</name>
    </ligand>
</feature>
<dbReference type="InterPro" id="IPR020583">
    <property type="entry name" value="Inositol_monoP_metal-BS"/>
</dbReference>
<evidence type="ECO:0000256" key="6">
    <source>
        <dbReference type="ARBA" id="ARBA00022801"/>
    </source>
</evidence>
<dbReference type="CDD" id="cd01638">
    <property type="entry name" value="CysQ"/>
    <property type="match status" value="1"/>
</dbReference>
<protein>
    <recommendedName>
        <fullName evidence="9">3'(2'),5'-bisphosphate nucleotidase CysQ</fullName>
        <ecNumber evidence="9">3.1.3.7</ecNumber>
    </recommendedName>
    <alternativeName>
        <fullName evidence="9">3'(2'),5-bisphosphonucleoside 3'(2')-phosphohydrolase</fullName>
    </alternativeName>
    <alternativeName>
        <fullName evidence="9">3'-phosphoadenosine 5'-phosphate phosphatase</fullName>
        <shortName evidence="9">PAP phosphatase</shortName>
    </alternativeName>
</protein>
<comment type="similarity">
    <text evidence="2 9">Belongs to the inositol monophosphatase superfamily. CysQ family.</text>
</comment>
<feature type="binding site" evidence="9">
    <location>
        <position position="229"/>
    </location>
    <ligand>
        <name>Mg(2+)</name>
        <dbReference type="ChEBI" id="CHEBI:18420"/>
        <label>2</label>
    </ligand>
</feature>
<dbReference type="STRING" id="560819.SAMN05428998_10266"/>
<dbReference type="InterPro" id="IPR020550">
    <property type="entry name" value="Inositol_monophosphatase_CS"/>
</dbReference>
<evidence type="ECO:0000256" key="10">
    <source>
        <dbReference type="PIRSR" id="PIRSR600760-2"/>
    </source>
</evidence>
<dbReference type="EMBL" id="FWZX01000002">
    <property type="protein sequence ID" value="SME97358.1"/>
    <property type="molecule type" value="Genomic_DNA"/>
</dbReference>
<evidence type="ECO:0000256" key="4">
    <source>
        <dbReference type="ARBA" id="ARBA00022519"/>
    </source>
</evidence>
<dbReference type="InterPro" id="IPR000760">
    <property type="entry name" value="Inositol_monophosphatase-like"/>
</dbReference>
<evidence type="ECO:0000256" key="8">
    <source>
        <dbReference type="ARBA" id="ARBA00023136"/>
    </source>
</evidence>
<dbReference type="EC" id="3.1.3.7" evidence="9"/>
<evidence type="ECO:0000313" key="12">
    <source>
        <dbReference type="Proteomes" id="UP000192917"/>
    </source>
</evidence>
<feature type="binding site" evidence="9">
    <location>
        <position position="104"/>
    </location>
    <ligand>
        <name>Mg(2+)</name>
        <dbReference type="ChEBI" id="CHEBI:18420"/>
        <label>1</label>
    </ligand>
</feature>
<dbReference type="Gene3D" id="3.30.540.10">
    <property type="entry name" value="Fructose-1,6-Bisphosphatase, subunit A, domain 1"/>
    <property type="match status" value="1"/>
</dbReference>
<dbReference type="GO" id="GO:0046854">
    <property type="term" value="P:phosphatidylinositol phosphate biosynthetic process"/>
    <property type="evidence" value="ECO:0007669"/>
    <property type="project" value="InterPro"/>
</dbReference>
<keyword evidence="4 9" id="KW-0997">Cell inner membrane</keyword>
<dbReference type="NCBIfam" id="TIGR01331">
    <property type="entry name" value="bisphos_cysQ"/>
    <property type="match status" value="1"/>
</dbReference>
<keyword evidence="8 9" id="KW-0472">Membrane</keyword>
<dbReference type="GO" id="GO:0008441">
    <property type="term" value="F:3'(2'),5'-bisphosphate nucleotidase activity"/>
    <property type="evidence" value="ECO:0007669"/>
    <property type="project" value="UniProtKB-UniRule"/>
</dbReference>